<keyword evidence="1" id="KW-0732">Signal</keyword>
<keyword evidence="3" id="KW-1185">Reference proteome</keyword>
<name>A0A4Q7P1M0_9FLAO</name>
<dbReference type="OrthoDB" id="218709at2"/>
<evidence type="ECO:0000313" key="3">
    <source>
        <dbReference type="Proteomes" id="UP000292262"/>
    </source>
</evidence>
<organism evidence="2 3">
    <name type="scientific">Aquimarina brevivitae</name>
    <dbReference type="NCBI Taxonomy" id="323412"/>
    <lineage>
        <taxon>Bacteria</taxon>
        <taxon>Pseudomonadati</taxon>
        <taxon>Bacteroidota</taxon>
        <taxon>Flavobacteriia</taxon>
        <taxon>Flavobacteriales</taxon>
        <taxon>Flavobacteriaceae</taxon>
        <taxon>Aquimarina</taxon>
    </lineage>
</organism>
<evidence type="ECO:0000256" key="1">
    <source>
        <dbReference type="SAM" id="SignalP"/>
    </source>
</evidence>
<dbReference type="EMBL" id="SGXE01000002">
    <property type="protein sequence ID" value="RZS93614.1"/>
    <property type="molecule type" value="Genomic_DNA"/>
</dbReference>
<dbReference type="Proteomes" id="UP000292262">
    <property type="component" value="Unassembled WGS sequence"/>
</dbReference>
<protein>
    <recommendedName>
        <fullName evidence="4">Calx-beta domain-containing protein</fullName>
    </recommendedName>
</protein>
<evidence type="ECO:0008006" key="4">
    <source>
        <dbReference type="Google" id="ProtNLM"/>
    </source>
</evidence>
<accession>A0A4Q7P1M0</accession>
<gene>
    <name evidence="2" type="ORF">EV197_2194</name>
</gene>
<sequence>MKKFLHVLMTFVIASAGVVVSLHLMASSKDDDPTSYVIKGTWTFSHEVKIGEERYITLADNVIFALNNTQETDWSGVLDETKIDELEVTFKQYFGDDQEIKNTIVLYETGINTKNFESLPLSIVNESGDLSGDISVLFRRLNLTEAEIIVENPLDWVGFIDAESERNEWNVFRDNQSTTATGTVTADAERKVGQDISFTLTDSDLNTDPDATDTYTITLTSDKGETEELSLTESGAATGSFEGMVNTAYGTAAGTNNDGAFNVEAGTVITITYEDAANSSGEAVTLTQTVTLTGGTTGSLIISTPNPKVGDNITLQVTDSDVNTDDNTQQSLQLTLTSGFNETETVTLTETGAATGVFEGSVSTVYATAAGTNNDGSFNAQAGTTITAVYTDECNAQGGTTAFDDTITLAGGVTGTITITNPAEVGNNLTVRVTDNDLNTNTGTQETVSIVVSSSLGESETIVLTETTSSSGVFEGAFDTIEGTNAGTDNDGTLNATDGTVVTATYDDTFDVNGADPAAVEASVTLTGGGPGLTFDNFVDKKVEGTRTIVYNGSTTDSGVNSDEDITAQPYYCYGLDYEIYKANGDLEVWNNNSLDPDDPNHCNMGSSLTFTISWATVDADTISIDNGGTENQIWDVEIMSDTEFNIRTLQGGVQLVVRYFQVVP</sequence>
<dbReference type="RefSeq" id="WP_130286733.1">
    <property type="nucleotide sequence ID" value="NZ_SGXE01000002.1"/>
</dbReference>
<feature type="signal peptide" evidence="1">
    <location>
        <begin position="1"/>
        <end position="26"/>
    </location>
</feature>
<feature type="chain" id="PRO_5020470539" description="Calx-beta domain-containing protein" evidence="1">
    <location>
        <begin position="27"/>
        <end position="665"/>
    </location>
</feature>
<evidence type="ECO:0000313" key="2">
    <source>
        <dbReference type="EMBL" id="RZS93614.1"/>
    </source>
</evidence>
<reference evidence="2 3" key="1">
    <citation type="submission" date="2019-02" db="EMBL/GenBank/DDBJ databases">
        <title>Genomic Encyclopedia of Type Strains, Phase IV (KMG-IV): sequencing the most valuable type-strain genomes for metagenomic binning, comparative biology and taxonomic classification.</title>
        <authorList>
            <person name="Goeker M."/>
        </authorList>
    </citation>
    <scope>NUCLEOTIDE SEQUENCE [LARGE SCALE GENOMIC DNA]</scope>
    <source>
        <strain evidence="2 3">DSM 17196</strain>
    </source>
</reference>
<proteinExistence type="predicted"/>
<dbReference type="AlphaFoldDB" id="A0A4Q7P1M0"/>
<comment type="caution">
    <text evidence="2">The sequence shown here is derived from an EMBL/GenBank/DDBJ whole genome shotgun (WGS) entry which is preliminary data.</text>
</comment>